<dbReference type="Proteomes" id="UP000264294">
    <property type="component" value="Unassembled WGS sequence"/>
</dbReference>
<gene>
    <name evidence="3" type="ORF">D0U04_29755</name>
    <name evidence="2" type="ORF">DJ93_6120</name>
</gene>
<reference evidence="3 5" key="2">
    <citation type="submission" date="2018-08" db="EMBL/GenBank/DDBJ databases">
        <title>Bacillus clarus sp. nov. strain PS00077A.</title>
        <authorList>
            <person name="Mendez Acevedo M."/>
            <person name="Carroll L."/>
            <person name="Mukherjee M."/>
            <person name="Wiedmann M."/>
            <person name="Kovac J."/>
        </authorList>
    </citation>
    <scope>NUCLEOTIDE SEQUENCE [LARGE SCALE GENOMIC DNA]</scope>
    <source>
        <strain evidence="3 5">PS00077A</strain>
    </source>
</reference>
<evidence type="ECO:0000256" key="1">
    <source>
        <dbReference type="SAM" id="Coils"/>
    </source>
</evidence>
<evidence type="ECO:0000313" key="3">
    <source>
        <dbReference type="EMBL" id="RFT61769.1"/>
    </source>
</evidence>
<evidence type="ECO:0000313" key="4">
    <source>
        <dbReference type="Proteomes" id="UP000029389"/>
    </source>
</evidence>
<keyword evidence="5" id="KW-1185">Reference proteome</keyword>
<keyword evidence="1" id="KW-0175">Coiled coil</keyword>
<protein>
    <submittedName>
        <fullName evidence="2">Putative viral A-type inclusion protein</fullName>
    </submittedName>
</protein>
<comment type="caution">
    <text evidence="2">The sequence shown here is derived from an EMBL/GenBank/DDBJ whole genome shotgun (WGS) entry which is preliminary data.</text>
</comment>
<name>A0A090Z9J9_9BACI</name>
<evidence type="ECO:0000313" key="5">
    <source>
        <dbReference type="Proteomes" id="UP000264294"/>
    </source>
</evidence>
<dbReference type="EMBL" id="JMQC01000002">
    <property type="protein sequence ID" value="KFN07317.1"/>
    <property type="molecule type" value="Genomic_DNA"/>
</dbReference>
<dbReference type="AlphaFoldDB" id="A0A090Z9J9"/>
<dbReference type="RefSeq" id="WP_042978609.1">
    <property type="nucleotide sequence ID" value="NZ_JMQC01000002.1"/>
</dbReference>
<accession>A0A090Z9J9</accession>
<evidence type="ECO:0000313" key="2">
    <source>
        <dbReference type="EMBL" id="KFN07317.1"/>
    </source>
</evidence>
<feature type="coiled-coil region" evidence="1">
    <location>
        <begin position="14"/>
        <end position="41"/>
    </location>
</feature>
<organism evidence="2 4">
    <name type="scientific">Bacillus clarus</name>
    <dbReference type="NCBI Taxonomy" id="2338372"/>
    <lineage>
        <taxon>Bacteria</taxon>
        <taxon>Bacillati</taxon>
        <taxon>Bacillota</taxon>
        <taxon>Bacilli</taxon>
        <taxon>Bacillales</taxon>
        <taxon>Bacillaceae</taxon>
        <taxon>Bacillus</taxon>
        <taxon>Bacillus cereus group</taxon>
    </lineage>
</organism>
<dbReference type="PATRIC" id="fig|1405.8.peg.7"/>
<dbReference type="EMBL" id="QVOD01000093">
    <property type="protein sequence ID" value="RFT61769.1"/>
    <property type="molecule type" value="Genomic_DNA"/>
</dbReference>
<proteinExistence type="predicted"/>
<reference evidence="2 4" key="1">
    <citation type="submission" date="2014-04" db="EMBL/GenBank/DDBJ databases">
        <authorList>
            <person name="Bishop-Lilly K.A."/>
            <person name="Broomall S.M."/>
            <person name="Chain P.S."/>
            <person name="Chertkov O."/>
            <person name="Coyne S.R."/>
            <person name="Daligault H.E."/>
            <person name="Davenport K.W."/>
            <person name="Erkkila T."/>
            <person name="Frey K.G."/>
            <person name="Gibbons H.S."/>
            <person name="Gu W."/>
            <person name="Jaissle J."/>
            <person name="Johnson S.L."/>
            <person name="Koroleva G.I."/>
            <person name="Ladner J.T."/>
            <person name="Lo C.-C."/>
            <person name="Minogue T.D."/>
            <person name="Munk C."/>
            <person name="Palacios G.F."/>
            <person name="Redden C.L."/>
            <person name="Rosenzweig C.N."/>
            <person name="Scholz M.B."/>
            <person name="Teshima H."/>
            <person name="Xu Y."/>
        </authorList>
    </citation>
    <scope>NUCLEOTIDE SEQUENCE [LARGE SCALE GENOMIC DNA]</scope>
    <source>
        <strain evidence="2 4">BHP</strain>
    </source>
</reference>
<sequence length="206" mass="24037">MEVRDLFVETKKIVAEYKAKAEVLDKEEQELQAELVAMQEEMTAILLDQENANLSERIYLKAQAKGINSKLEIIHSMMEELNEKRSALKLAYVPVFQEVLRKDRSSANEYDVTELAIRHRYELLTEVAGVGKQFQQQYHAIAPDIYEVFEDTKVKEEFPRLEHSFNQEQYQPFFTWFETSVVSKNEMFSATRGNLPDHLQAPKEAE</sequence>
<dbReference type="Proteomes" id="UP000029389">
    <property type="component" value="Unassembled WGS sequence"/>
</dbReference>